<evidence type="ECO:0008006" key="3">
    <source>
        <dbReference type="Google" id="ProtNLM"/>
    </source>
</evidence>
<comment type="caution">
    <text evidence="1">The sequence shown here is derived from an EMBL/GenBank/DDBJ whole genome shotgun (WGS) entry which is preliminary data.</text>
</comment>
<accession>A0A9W9I9P2</accession>
<protein>
    <recommendedName>
        <fullName evidence="3">Ankyrin</fullName>
    </recommendedName>
</protein>
<dbReference type="AlphaFoldDB" id="A0A9W9I9P2"/>
<dbReference type="SUPFAM" id="SSF48403">
    <property type="entry name" value="Ankyrin repeat"/>
    <property type="match status" value="1"/>
</dbReference>
<proteinExistence type="predicted"/>
<gene>
    <name evidence="1" type="ORF">N7492_004251</name>
</gene>
<evidence type="ECO:0000313" key="2">
    <source>
        <dbReference type="Proteomes" id="UP001146351"/>
    </source>
</evidence>
<keyword evidence="2" id="KW-1185">Reference proteome</keyword>
<sequence>MAEQWYTNPDVGRRHTSSLMALCDALDERLFPPAPARLTHAQFCKFRQALLSDAINATCAGLATKIRDYMARPATKQLLQHQFNIYPTLEHITRDHRMIPENTRFDGLPGEAPDAVTGAILEDCAPCLSYLFGIGAIIAGDVSYNENGWALLTVAIRSRAFSTLGPLIAHSGLDPGPFQPSPVRRNGEQVMSILRLCATEATDKKYFHAIMTWCEEFFGPEEPRMSRELDASAQYNLCKMGCVRIANWLQEWEVNLGLVLRPKDGKCAWHAAAFKGHPAVFSWLSEHPAILARINHRDARGRTPLVYAVETDRDVSVSWLLYRLHSSQIRNEDVSPTSLKTPLTAALLRHSEKSVLNFQRIWQHDACKLDRHSAETTTRLCEMIITDLIDCRARLRASGISRRRQDAEWEILCEIAQRKCQILVKDSPADIYRGEAHKNCVLRARNNDLEFLMLSLVDERLMDLYDDEAREVILRVHFRQKK</sequence>
<evidence type="ECO:0000313" key="1">
    <source>
        <dbReference type="EMBL" id="KAJ5171658.1"/>
    </source>
</evidence>
<dbReference type="Gene3D" id="1.25.40.20">
    <property type="entry name" value="Ankyrin repeat-containing domain"/>
    <property type="match status" value="1"/>
</dbReference>
<dbReference type="OrthoDB" id="432281at2759"/>
<dbReference type="Proteomes" id="UP001146351">
    <property type="component" value="Unassembled WGS sequence"/>
</dbReference>
<dbReference type="EMBL" id="JAPQKO010000003">
    <property type="protein sequence ID" value="KAJ5171658.1"/>
    <property type="molecule type" value="Genomic_DNA"/>
</dbReference>
<reference evidence="1" key="2">
    <citation type="journal article" date="2023" name="IMA Fungus">
        <title>Comparative genomic study of the Penicillium genus elucidates a diverse pangenome and 15 lateral gene transfer events.</title>
        <authorList>
            <person name="Petersen C."/>
            <person name="Sorensen T."/>
            <person name="Nielsen M.R."/>
            <person name="Sondergaard T.E."/>
            <person name="Sorensen J.L."/>
            <person name="Fitzpatrick D.A."/>
            <person name="Frisvad J.C."/>
            <person name="Nielsen K.L."/>
        </authorList>
    </citation>
    <scope>NUCLEOTIDE SEQUENCE</scope>
    <source>
        <strain evidence="1">IBT 21917</strain>
    </source>
</reference>
<reference evidence="1" key="1">
    <citation type="submission" date="2022-11" db="EMBL/GenBank/DDBJ databases">
        <authorList>
            <person name="Petersen C."/>
        </authorList>
    </citation>
    <scope>NUCLEOTIDE SEQUENCE</scope>
    <source>
        <strain evidence="1">IBT 21917</strain>
    </source>
</reference>
<dbReference type="InterPro" id="IPR036770">
    <property type="entry name" value="Ankyrin_rpt-contain_sf"/>
</dbReference>
<organism evidence="1 2">
    <name type="scientific">Penicillium capsulatum</name>
    <dbReference type="NCBI Taxonomy" id="69766"/>
    <lineage>
        <taxon>Eukaryota</taxon>
        <taxon>Fungi</taxon>
        <taxon>Dikarya</taxon>
        <taxon>Ascomycota</taxon>
        <taxon>Pezizomycotina</taxon>
        <taxon>Eurotiomycetes</taxon>
        <taxon>Eurotiomycetidae</taxon>
        <taxon>Eurotiales</taxon>
        <taxon>Aspergillaceae</taxon>
        <taxon>Penicillium</taxon>
    </lineage>
</organism>
<name>A0A9W9I9P2_9EURO</name>